<feature type="coiled-coil region" evidence="11">
    <location>
        <begin position="394"/>
        <end position="428"/>
    </location>
</feature>
<dbReference type="InterPro" id="IPR008271">
    <property type="entry name" value="Ser/Thr_kinase_AS"/>
</dbReference>
<dbReference type="PROSITE" id="PS50011">
    <property type="entry name" value="PROTEIN_KINASE_DOM"/>
    <property type="match status" value="1"/>
</dbReference>
<dbReference type="PROSITE" id="PS00108">
    <property type="entry name" value="PROTEIN_KINASE_ST"/>
    <property type="match status" value="1"/>
</dbReference>
<dbReference type="EC" id="2.7.11.1" evidence="2"/>
<evidence type="ECO:0000256" key="12">
    <source>
        <dbReference type="SAM" id="MobiDB-lite"/>
    </source>
</evidence>
<evidence type="ECO:0000256" key="4">
    <source>
        <dbReference type="ARBA" id="ARBA00022679"/>
    </source>
</evidence>
<evidence type="ECO:0000313" key="15">
    <source>
        <dbReference type="Proteomes" id="UP001203297"/>
    </source>
</evidence>
<comment type="catalytic activity">
    <reaction evidence="8">
        <text>L-threonyl-[protein] + ATP = O-phospho-L-threonyl-[protein] + ADP + H(+)</text>
        <dbReference type="Rhea" id="RHEA:46608"/>
        <dbReference type="Rhea" id="RHEA-COMP:11060"/>
        <dbReference type="Rhea" id="RHEA-COMP:11605"/>
        <dbReference type="ChEBI" id="CHEBI:15378"/>
        <dbReference type="ChEBI" id="CHEBI:30013"/>
        <dbReference type="ChEBI" id="CHEBI:30616"/>
        <dbReference type="ChEBI" id="CHEBI:61977"/>
        <dbReference type="ChEBI" id="CHEBI:456216"/>
        <dbReference type="EC" id="2.7.11.1"/>
    </reaction>
</comment>
<dbReference type="FunFam" id="3.30.200.20:FF:000097">
    <property type="entry name" value="Probable serine/threonine-protein kinase nek1"/>
    <property type="match status" value="1"/>
</dbReference>
<keyword evidence="4" id="KW-0808">Transferase</keyword>
<feature type="compositionally biased region" description="Low complexity" evidence="12">
    <location>
        <begin position="596"/>
        <end position="612"/>
    </location>
</feature>
<dbReference type="EMBL" id="WTXG01000151">
    <property type="protein sequence ID" value="KAI0291630.1"/>
    <property type="molecule type" value="Genomic_DNA"/>
</dbReference>
<gene>
    <name evidence="14" type="ORF">B0F90DRAFT_1775675</name>
</gene>
<feature type="domain" description="Protein kinase" evidence="13">
    <location>
        <begin position="11"/>
        <end position="257"/>
    </location>
</feature>
<dbReference type="InterPro" id="IPR051131">
    <property type="entry name" value="NEK_Ser/Thr_kinase_NIMA"/>
</dbReference>
<dbReference type="PANTHER" id="PTHR44899:SF3">
    <property type="entry name" value="SERINE_THREONINE-PROTEIN KINASE NEK1"/>
    <property type="match status" value="1"/>
</dbReference>
<dbReference type="Proteomes" id="UP001203297">
    <property type="component" value="Unassembled WGS sequence"/>
</dbReference>
<evidence type="ECO:0000256" key="2">
    <source>
        <dbReference type="ARBA" id="ARBA00012513"/>
    </source>
</evidence>
<dbReference type="SUPFAM" id="SSF56112">
    <property type="entry name" value="Protein kinase-like (PK-like)"/>
    <property type="match status" value="1"/>
</dbReference>
<keyword evidence="15" id="KW-1185">Reference proteome</keyword>
<dbReference type="PANTHER" id="PTHR44899">
    <property type="entry name" value="CAMK FAMILY PROTEIN KINASE"/>
    <property type="match status" value="1"/>
</dbReference>
<dbReference type="InterPro" id="IPR017441">
    <property type="entry name" value="Protein_kinase_ATP_BS"/>
</dbReference>
<keyword evidence="11" id="KW-0175">Coiled coil</keyword>
<name>A0AAD4LUX8_9AGAM</name>
<comment type="caution">
    <text evidence="14">The sequence shown here is derived from an EMBL/GenBank/DDBJ whole genome shotgun (WGS) entry which is preliminary data.</text>
</comment>
<accession>A0AAD4LUX8</accession>
<dbReference type="Gene3D" id="3.30.200.20">
    <property type="entry name" value="Phosphorylase Kinase, domain 1"/>
    <property type="match status" value="2"/>
</dbReference>
<dbReference type="SMART" id="SM00220">
    <property type="entry name" value="S_TKc"/>
    <property type="match status" value="1"/>
</dbReference>
<evidence type="ECO:0000256" key="7">
    <source>
        <dbReference type="ARBA" id="ARBA00022840"/>
    </source>
</evidence>
<evidence type="ECO:0000256" key="6">
    <source>
        <dbReference type="ARBA" id="ARBA00022777"/>
    </source>
</evidence>
<dbReference type="InterPro" id="IPR011009">
    <property type="entry name" value="Kinase-like_dom_sf"/>
</dbReference>
<feature type="compositionally biased region" description="Low complexity" evidence="12">
    <location>
        <begin position="627"/>
        <end position="645"/>
    </location>
</feature>
<evidence type="ECO:0000313" key="14">
    <source>
        <dbReference type="EMBL" id="KAI0291630.1"/>
    </source>
</evidence>
<dbReference type="PROSITE" id="PS00107">
    <property type="entry name" value="PROTEIN_KINASE_ATP"/>
    <property type="match status" value="1"/>
</dbReference>
<evidence type="ECO:0000256" key="9">
    <source>
        <dbReference type="ARBA" id="ARBA00048679"/>
    </source>
</evidence>
<keyword evidence="5 10" id="KW-0547">Nucleotide-binding</keyword>
<feature type="compositionally biased region" description="Low complexity" evidence="12">
    <location>
        <begin position="552"/>
        <end position="565"/>
    </location>
</feature>
<evidence type="ECO:0000259" key="13">
    <source>
        <dbReference type="PROSITE" id="PS50011"/>
    </source>
</evidence>
<evidence type="ECO:0000256" key="8">
    <source>
        <dbReference type="ARBA" id="ARBA00047899"/>
    </source>
</evidence>
<comment type="catalytic activity">
    <reaction evidence="9">
        <text>L-seryl-[protein] + ATP = O-phospho-L-seryl-[protein] + ADP + H(+)</text>
        <dbReference type="Rhea" id="RHEA:17989"/>
        <dbReference type="Rhea" id="RHEA-COMP:9863"/>
        <dbReference type="Rhea" id="RHEA-COMP:11604"/>
        <dbReference type="ChEBI" id="CHEBI:15378"/>
        <dbReference type="ChEBI" id="CHEBI:29999"/>
        <dbReference type="ChEBI" id="CHEBI:30616"/>
        <dbReference type="ChEBI" id="CHEBI:83421"/>
        <dbReference type="ChEBI" id="CHEBI:456216"/>
        <dbReference type="EC" id="2.7.11.1"/>
    </reaction>
</comment>
<evidence type="ECO:0000256" key="10">
    <source>
        <dbReference type="PROSITE-ProRule" id="PRU10141"/>
    </source>
</evidence>
<feature type="compositionally biased region" description="Polar residues" evidence="12">
    <location>
        <begin position="566"/>
        <end position="591"/>
    </location>
</feature>
<evidence type="ECO:0000256" key="3">
    <source>
        <dbReference type="ARBA" id="ARBA00022527"/>
    </source>
</evidence>
<dbReference type="Pfam" id="PF00069">
    <property type="entry name" value="Pkinase"/>
    <property type="match status" value="1"/>
</dbReference>
<organism evidence="14 15">
    <name type="scientific">Multifurca ochricompacta</name>
    <dbReference type="NCBI Taxonomy" id="376703"/>
    <lineage>
        <taxon>Eukaryota</taxon>
        <taxon>Fungi</taxon>
        <taxon>Dikarya</taxon>
        <taxon>Basidiomycota</taxon>
        <taxon>Agaricomycotina</taxon>
        <taxon>Agaricomycetes</taxon>
        <taxon>Russulales</taxon>
        <taxon>Russulaceae</taxon>
        <taxon>Multifurca</taxon>
    </lineage>
</organism>
<dbReference type="GO" id="GO:0005524">
    <property type="term" value="F:ATP binding"/>
    <property type="evidence" value="ECO:0007669"/>
    <property type="project" value="UniProtKB-UniRule"/>
</dbReference>
<keyword evidence="6 14" id="KW-0418">Kinase</keyword>
<evidence type="ECO:0000256" key="11">
    <source>
        <dbReference type="SAM" id="Coils"/>
    </source>
</evidence>
<sequence>MSGTSTFLEQYEPLDVIGNGSFGIIRKVKRKQDETTFARKEIDFERMNERDRKQVVAEVNILKDLDHAHIVRYHDRHVDRDAGILYILMEYCGGGDLSSVIKQAQKHNRLIPEETIWHYFMQILLALHYCHHPNGNTRSSGSDGEGKERRAPILHRDLKPDNVFLDENNSVKLGDFGLSKVLTQASLASTYVGTPYYMSPELMQEKSYDSKSDICNGRIPPLPRGYSQALSAVIKAMLNLNPSIRPSAAQLLQHERIEFAYKVFETQKQLDSVKTHKSSLVERERELVARESALVARETAQNAVISQKDSEIAALQTQLTELVASIATQMEQAVAAREVELRRAVLEYEKVVELRVQRREEEVMEAVRVREAELCEAWQRQEVTLRAACEAELEERWRIEHNKLKRMKDEIEEKARAIEESQQKGQKKEKTPLEEVKNILAPLAQLTRDPQSTPRPNMTSPTRSTRRVILTATGESLETPTPTKFVDLLLTDSPRVGGARVGAGGSLGFAKIFDFDRLDEEEESGDENGGGVGGGKGSTRTPRSPSKRKAEAVQVQVQVQAQAQAPTLTRANSAPRSPSKRNPTPPSQSTGRFRRPSVSSRSRNQSQSQGSRTKAPAAADAPNLEDSTVTPSSSTSSTSFTSFSHLPPPLLLLPVAVATPMYDLHDEENLPSPFLRRIEREGGGAGSGSGGAIGMMMAMAQGKCTYDDNDDDTRLKRPSGANLLRVAAAANNAKAAVATTTTNADASAKVTGTGTVARSSSSMVVKRAGGEARKALLRM</sequence>
<feature type="binding site" evidence="10">
    <location>
        <position position="40"/>
    </location>
    <ligand>
        <name>ATP</name>
        <dbReference type="ChEBI" id="CHEBI:30616"/>
    </ligand>
</feature>
<dbReference type="Gene3D" id="1.10.510.10">
    <property type="entry name" value="Transferase(Phosphotransferase) domain 1"/>
    <property type="match status" value="2"/>
</dbReference>
<proteinExistence type="inferred from homology"/>
<evidence type="ECO:0000256" key="1">
    <source>
        <dbReference type="ARBA" id="ARBA00010886"/>
    </source>
</evidence>
<feature type="region of interest" description="Disordered" evidence="12">
    <location>
        <begin position="446"/>
        <end position="465"/>
    </location>
</feature>
<comment type="similarity">
    <text evidence="1">Belongs to the protein kinase superfamily. NEK Ser/Thr protein kinase family. NIMA subfamily.</text>
</comment>
<protein>
    <recommendedName>
        <fullName evidence="2">non-specific serine/threonine protein kinase</fullName>
        <ecNumber evidence="2">2.7.11.1</ecNumber>
    </recommendedName>
</protein>
<keyword evidence="7 10" id="KW-0067">ATP-binding</keyword>
<feature type="compositionally biased region" description="Gly residues" evidence="12">
    <location>
        <begin position="527"/>
        <end position="537"/>
    </location>
</feature>
<reference evidence="14" key="1">
    <citation type="journal article" date="2022" name="New Phytol.">
        <title>Evolutionary transition to the ectomycorrhizal habit in the genomes of a hyperdiverse lineage of mushroom-forming fungi.</title>
        <authorList>
            <person name="Looney B."/>
            <person name="Miyauchi S."/>
            <person name="Morin E."/>
            <person name="Drula E."/>
            <person name="Courty P.E."/>
            <person name="Kohler A."/>
            <person name="Kuo A."/>
            <person name="LaButti K."/>
            <person name="Pangilinan J."/>
            <person name="Lipzen A."/>
            <person name="Riley R."/>
            <person name="Andreopoulos W."/>
            <person name="He G."/>
            <person name="Johnson J."/>
            <person name="Nolan M."/>
            <person name="Tritt A."/>
            <person name="Barry K.W."/>
            <person name="Grigoriev I.V."/>
            <person name="Nagy L.G."/>
            <person name="Hibbett D."/>
            <person name="Henrissat B."/>
            <person name="Matheny P.B."/>
            <person name="Labbe J."/>
            <person name="Martin F.M."/>
        </authorList>
    </citation>
    <scope>NUCLEOTIDE SEQUENCE</scope>
    <source>
        <strain evidence="14">BPL690</strain>
    </source>
</reference>
<feature type="compositionally biased region" description="Polar residues" evidence="12">
    <location>
        <begin position="448"/>
        <end position="463"/>
    </location>
</feature>
<dbReference type="CDD" id="cd08217">
    <property type="entry name" value="STKc_Nek2"/>
    <property type="match status" value="1"/>
</dbReference>
<feature type="region of interest" description="Disordered" evidence="12">
    <location>
        <begin position="520"/>
        <end position="645"/>
    </location>
</feature>
<keyword evidence="3" id="KW-0723">Serine/threonine-protein kinase</keyword>
<dbReference type="GO" id="GO:0004674">
    <property type="term" value="F:protein serine/threonine kinase activity"/>
    <property type="evidence" value="ECO:0007669"/>
    <property type="project" value="UniProtKB-KW"/>
</dbReference>
<evidence type="ECO:0000256" key="5">
    <source>
        <dbReference type="ARBA" id="ARBA00022741"/>
    </source>
</evidence>
<dbReference type="AlphaFoldDB" id="A0AAD4LUX8"/>
<dbReference type="InterPro" id="IPR000719">
    <property type="entry name" value="Prot_kinase_dom"/>
</dbReference>